<sequence>MIFANRTEAGRALAGRVAEVIGAAGEGRPLVLALPRGGLPVAAPVAERIGGDLDIVVARKIGAPGHAEFGVGAVAEDGPPVYDRQNLRYAGITEKDVAATLAGERAELSRRIRRYRGDRPPPPVRGRTVVLIDDGLATGVTAHAALRWVREHDPQRLILAVPVCAPQARDALAPETDALVYLSAPEQFLAVGRWYADFTQLTDEDVDEVLSRFHPAGV</sequence>
<feature type="domain" description="Phosphoribosyltransferase" evidence="1">
    <location>
        <begin position="12"/>
        <end position="169"/>
    </location>
</feature>
<dbReference type="AlphaFoldDB" id="A0A931C3Q1"/>
<dbReference type="SUPFAM" id="SSF53271">
    <property type="entry name" value="PRTase-like"/>
    <property type="match status" value="1"/>
</dbReference>
<proteinExistence type="predicted"/>
<dbReference type="Proteomes" id="UP000598146">
    <property type="component" value="Unassembled WGS sequence"/>
</dbReference>
<dbReference type="EMBL" id="JADQTO010000006">
    <property type="protein sequence ID" value="MBG0562809.1"/>
    <property type="molecule type" value="Genomic_DNA"/>
</dbReference>
<dbReference type="Gene3D" id="3.30.1310.20">
    <property type="entry name" value="PRTase-like"/>
    <property type="match status" value="1"/>
</dbReference>
<keyword evidence="2" id="KW-0328">Glycosyltransferase</keyword>
<keyword evidence="2" id="KW-0808">Transferase</keyword>
<protein>
    <submittedName>
        <fullName evidence="2">Phosphoribosyltransferase</fullName>
    </submittedName>
</protein>
<reference evidence="2" key="1">
    <citation type="submission" date="2020-11" db="EMBL/GenBank/DDBJ databases">
        <title>Isolation and identification of active actinomycetes.</title>
        <authorList>
            <person name="Sun X."/>
        </authorList>
    </citation>
    <scope>NUCLEOTIDE SEQUENCE</scope>
    <source>
        <strain evidence="2">NEAU-A11</strain>
    </source>
</reference>
<gene>
    <name evidence="2" type="ORF">I4J89_15235</name>
</gene>
<evidence type="ECO:0000313" key="2">
    <source>
        <dbReference type="EMBL" id="MBG0562809.1"/>
    </source>
</evidence>
<dbReference type="GO" id="GO:0016757">
    <property type="term" value="F:glycosyltransferase activity"/>
    <property type="evidence" value="ECO:0007669"/>
    <property type="project" value="UniProtKB-KW"/>
</dbReference>
<keyword evidence="3" id="KW-1185">Reference proteome</keyword>
<name>A0A931C3Q1_9ACTN</name>
<dbReference type="InterPro" id="IPR000836">
    <property type="entry name" value="PRTase_dom"/>
</dbReference>
<evidence type="ECO:0000259" key="1">
    <source>
        <dbReference type="Pfam" id="PF00156"/>
    </source>
</evidence>
<accession>A0A931C3Q1</accession>
<comment type="caution">
    <text evidence="2">The sequence shown here is derived from an EMBL/GenBank/DDBJ whole genome shotgun (WGS) entry which is preliminary data.</text>
</comment>
<dbReference type="RefSeq" id="WP_196414604.1">
    <property type="nucleotide sequence ID" value="NZ_JADQTO010000006.1"/>
</dbReference>
<evidence type="ECO:0000313" key="3">
    <source>
        <dbReference type="Proteomes" id="UP000598146"/>
    </source>
</evidence>
<dbReference type="Pfam" id="PF00156">
    <property type="entry name" value="Pribosyltran"/>
    <property type="match status" value="1"/>
</dbReference>
<dbReference type="InterPro" id="IPR029057">
    <property type="entry name" value="PRTase-like"/>
</dbReference>
<dbReference type="Gene3D" id="3.40.50.2020">
    <property type="match status" value="1"/>
</dbReference>
<organism evidence="2 3">
    <name type="scientific">Actinoplanes aureus</name>
    <dbReference type="NCBI Taxonomy" id="2792083"/>
    <lineage>
        <taxon>Bacteria</taxon>
        <taxon>Bacillati</taxon>
        <taxon>Actinomycetota</taxon>
        <taxon>Actinomycetes</taxon>
        <taxon>Micromonosporales</taxon>
        <taxon>Micromonosporaceae</taxon>
        <taxon>Actinoplanes</taxon>
    </lineage>
</organism>
<dbReference type="CDD" id="cd06223">
    <property type="entry name" value="PRTases_typeI"/>
    <property type="match status" value="1"/>
</dbReference>